<sequence>MEVTRRTLIGGAIGAGALALSACSGDDLTTDRGTITSRHWPGRKVNWRFAIQREGDYDSRPTVVVLHGKGGNADAAFDLGLQDHLNDNRLSLASIDGGNLYWHRRRGGDDPGAVVVDDLLPMLPRRNGNAGKIALLGWSMGGYGALLLASQLGPERVAAVVAESAALWTSPGSSAPGAFDDREDFEAHDVFAPKRLAVLSRIPVRLDCGRDDPFAAANRAFGRALPSAHLTIDAGAHTTGYWREHASAQLAWVRRQYGS</sequence>
<dbReference type="PROSITE" id="PS51257">
    <property type="entry name" value="PROKAR_LIPOPROTEIN"/>
    <property type="match status" value="1"/>
</dbReference>
<dbReference type="EMBL" id="JABEPQ010000001">
    <property type="protein sequence ID" value="NNM45889.1"/>
    <property type="molecule type" value="Genomic_DNA"/>
</dbReference>
<dbReference type="GO" id="GO:0016787">
    <property type="term" value="F:hydrolase activity"/>
    <property type="evidence" value="ECO:0007669"/>
    <property type="project" value="UniProtKB-KW"/>
</dbReference>
<keyword evidence="3" id="KW-1185">Reference proteome</keyword>
<dbReference type="Proteomes" id="UP000588586">
    <property type="component" value="Unassembled WGS sequence"/>
</dbReference>
<organism evidence="2 3">
    <name type="scientific">Knoellia koreensis</name>
    <dbReference type="NCBI Taxonomy" id="2730921"/>
    <lineage>
        <taxon>Bacteria</taxon>
        <taxon>Bacillati</taxon>
        <taxon>Actinomycetota</taxon>
        <taxon>Actinomycetes</taxon>
        <taxon>Micrococcales</taxon>
        <taxon>Intrasporangiaceae</taxon>
        <taxon>Knoellia</taxon>
    </lineage>
</organism>
<reference evidence="2 3" key="1">
    <citation type="submission" date="2020-04" db="EMBL/GenBank/DDBJ databases">
        <title>Knoellia sp. isolate from air conditioner.</title>
        <authorList>
            <person name="Chea S."/>
            <person name="Kim D.-U."/>
        </authorList>
    </citation>
    <scope>NUCLEOTIDE SEQUENCE [LARGE SCALE GENOMIC DNA]</scope>
    <source>
        <strain evidence="2 3">DB2414S</strain>
    </source>
</reference>
<accession>A0A849HFH7</accession>
<comment type="caution">
    <text evidence="2">The sequence shown here is derived from an EMBL/GenBank/DDBJ whole genome shotgun (WGS) entry which is preliminary data.</text>
</comment>
<dbReference type="Gene3D" id="3.40.50.1820">
    <property type="entry name" value="alpha/beta hydrolase"/>
    <property type="match status" value="1"/>
</dbReference>
<dbReference type="GO" id="GO:0016747">
    <property type="term" value="F:acyltransferase activity, transferring groups other than amino-acyl groups"/>
    <property type="evidence" value="ECO:0007669"/>
    <property type="project" value="TreeGrafter"/>
</dbReference>
<feature type="domain" description="AB hydrolase-1" evidence="1">
    <location>
        <begin position="61"/>
        <end position="169"/>
    </location>
</feature>
<keyword evidence="2" id="KW-0378">Hydrolase</keyword>
<protein>
    <submittedName>
        <fullName evidence="2">Alpha/beta hydrolase</fullName>
    </submittedName>
</protein>
<dbReference type="SUPFAM" id="SSF53474">
    <property type="entry name" value="alpha/beta-Hydrolases"/>
    <property type="match status" value="1"/>
</dbReference>
<dbReference type="InterPro" id="IPR050583">
    <property type="entry name" value="Mycobacterial_A85_antigen"/>
</dbReference>
<evidence type="ECO:0000259" key="1">
    <source>
        <dbReference type="Pfam" id="PF00561"/>
    </source>
</evidence>
<dbReference type="Pfam" id="PF00561">
    <property type="entry name" value="Abhydrolase_1"/>
    <property type="match status" value="1"/>
</dbReference>
<dbReference type="InterPro" id="IPR000073">
    <property type="entry name" value="AB_hydrolase_1"/>
</dbReference>
<proteinExistence type="predicted"/>
<dbReference type="PANTHER" id="PTHR48098:SF1">
    <property type="entry name" value="DIACYLGLYCEROL ACYLTRANSFERASE_MYCOLYLTRANSFERASE AG85A"/>
    <property type="match status" value="1"/>
</dbReference>
<dbReference type="RefSeq" id="WP_171242860.1">
    <property type="nucleotide sequence ID" value="NZ_JABEPQ010000001.1"/>
</dbReference>
<dbReference type="InterPro" id="IPR029058">
    <property type="entry name" value="AB_hydrolase_fold"/>
</dbReference>
<dbReference type="AlphaFoldDB" id="A0A849HFH7"/>
<name>A0A849HFH7_9MICO</name>
<dbReference type="PANTHER" id="PTHR48098">
    <property type="entry name" value="ENTEROCHELIN ESTERASE-RELATED"/>
    <property type="match status" value="1"/>
</dbReference>
<evidence type="ECO:0000313" key="3">
    <source>
        <dbReference type="Proteomes" id="UP000588586"/>
    </source>
</evidence>
<gene>
    <name evidence="2" type="ORF">HJG52_07695</name>
</gene>
<evidence type="ECO:0000313" key="2">
    <source>
        <dbReference type="EMBL" id="NNM45889.1"/>
    </source>
</evidence>